<evidence type="ECO:0000313" key="1">
    <source>
        <dbReference type="EMBL" id="SIT25506.1"/>
    </source>
</evidence>
<gene>
    <name evidence="1" type="ORF">SAMN05421788_106324</name>
</gene>
<dbReference type="KEGG" id="fln:FLA_2273"/>
<evidence type="ECO:0000313" key="2">
    <source>
        <dbReference type="Proteomes" id="UP000186917"/>
    </source>
</evidence>
<reference evidence="2" key="1">
    <citation type="submission" date="2017-01" db="EMBL/GenBank/DDBJ databases">
        <authorList>
            <person name="Varghese N."/>
            <person name="Submissions S."/>
        </authorList>
    </citation>
    <scope>NUCLEOTIDE SEQUENCE [LARGE SCALE GENOMIC DNA]</scope>
    <source>
        <strain evidence="2">DSM 21054</strain>
    </source>
</reference>
<proteinExistence type="predicted"/>
<dbReference type="AlphaFoldDB" id="A0A173MFJ8"/>
<dbReference type="STRING" id="477680.SAMN05421788_106324"/>
<accession>A0A173MFJ8</accession>
<dbReference type="RefSeq" id="WP_076380512.1">
    <property type="nucleotide sequence ID" value="NZ_AP017422.1"/>
</dbReference>
<dbReference type="Proteomes" id="UP000186917">
    <property type="component" value="Unassembled WGS sequence"/>
</dbReference>
<name>A0A173MFJ8_9BACT</name>
<protein>
    <submittedName>
        <fullName evidence="1">Uncharacterized protein</fullName>
    </submittedName>
</protein>
<organism evidence="1 2">
    <name type="scientific">Filimonas lacunae</name>
    <dbReference type="NCBI Taxonomy" id="477680"/>
    <lineage>
        <taxon>Bacteria</taxon>
        <taxon>Pseudomonadati</taxon>
        <taxon>Bacteroidota</taxon>
        <taxon>Chitinophagia</taxon>
        <taxon>Chitinophagales</taxon>
        <taxon>Chitinophagaceae</taxon>
        <taxon>Filimonas</taxon>
    </lineage>
</organism>
<sequence>MYADGVSYSFFSGRRNEQVLQALNEYLISLDYKCKMSKSNQNIEEYLAFVYYKTEKAYSDFQRNGFTGEECFEVYSGKSKLEGIYRGGKVDTPDDGLIPYSEMVFAEAYFYVLTFSVSIEDNTLFRSIYNHLLLALKGKALFEKEVQKRTGWYKNNRQDEVSP</sequence>
<dbReference type="EMBL" id="FTOR01000006">
    <property type="protein sequence ID" value="SIT25506.1"/>
    <property type="molecule type" value="Genomic_DNA"/>
</dbReference>
<keyword evidence="2" id="KW-1185">Reference proteome</keyword>